<comment type="caution">
    <text evidence="4">Lacks conserved residue(s) required for the propagation of feature annotation.</text>
</comment>
<gene>
    <name evidence="4" type="primary">hldD</name>
    <name evidence="6" type="ORF">A2519_00175</name>
</gene>
<sequence length="321" mass="36491">MIIITGGAGFIGSAFVWRLNKEAYTDIMVVDEKDAEGIKTNLANRRFNEYVEKGEFLNMALSGKMPGHIDAIIHMGACSSTTMQNAGYLKANNFEYTKALAHYCIEKKIPFIYASSAATYGDGGFGYSDEDANTRRLNPLNLYGHSKQDFDLWALDTGAVNTMTGLKYFNVFGPNEYHKGDMRSIIAKSYDYLIANRKMRLFKSYKPEYKDGEQKRDFIYIKDAVEATYFFLEHPDKTGIFNIGTGKARSWNALAKGMFAALSVTPVIEYMDMPPELRDKYQYFTEADTKKLRAAGYNRKFMSLEDATRDYCGYLKDKKCL</sequence>
<comment type="domain">
    <text evidence="4">Contains a large N-terminal NADP-binding domain, and a smaller C-terminal substrate-binding domain.</text>
</comment>
<reference evidence="6 7" key="1">
    <citation type="journal article" date="2016" name="Nat. Commun.">
        <title>Thousands of microbial genomes shed light on interconnected biogeochemical processes in an aquifer system.</title>
        <authorList>
            <person name="Anantharaman K."/>
            <person name="Brown C.T."/>
            <person name="Hug L.A."/>
            <person name="Sharon I."/>
            <person name="Castelle C.J."/>
            <person name="Probst A.J."/>
            <person name="Thomas B.C."/>
            <person name="Singh A."/>
            <person name="Wilkins M.J."/>
            <person name="Karaoz U."/>
            <person name="Brodie E.L."/>
            <person name="Williams K.H."/>
            <person name="Hubbard S.S."/>
            <person name="Banfield J.F."/>
        </authorList>
    </citation>
    <scope>NUCLEOTIDE SEQUENCE [LARGE SCALE GENOMIC DNA]</scope>
</reference>
<evidence type="ECO:0000256" key="3">
    <source>
        <dbReference type="ARBA" id="ARBA00023277"/>
    </source>
</evidence>
<feature type="binding site" evidence="4">
    <location>
        <position position="53"/>
    </location>
    <ligand>
        <name>NADP(+)</name>
        <dbReference type="ChEBI" id="CHEBI:58349"/>
    </ligand>
</feature>
<name>A0A1F7F033_UNCRA</name>
<comment type="subunit">
    <text evidence="4">Homopentamer.</text>
</comment>
<feature type="domain" description="NAD-dependent epimerase/dehydratase" evidence="5">
    <location>
        <begin position="2"/>
        <end position="244"/>
    </location>
</feature>
<comment type="similarity">
    <text evidence="4">Belongs to the NAD(P)-dependent epimerase/dehydratase family. HldD subfamily.</text>
</comment>
<dbReference type="HAMAP" id="MF_01601">
    <property type="entry name" value="Heptose_epimerase"/>
    <property type="match status" value="1"/>
</dbReference>
<dbReference type="GO" id="GO:0005975">
    <property type="term" value="P:carbohydrate metabolic process"/>
    <property type="evidence" value="ECO:0007669"/>
    <property type="project" value="UniProtKB-UniRule"/>
</dbReference>
<dbReference type="Gene3D" id="3.90.25.10">
    <property type="entry name" value="UDP-galactose 4-epimerase, domain 1"/>
    <property type="match status" value="1"/>
</dbReference>
<comment type="catalytic activity">
    <reaction evidence="4">
        <text>ADP-D-glycero-beta-D-manno-heptose = ADP-L-glycero-beta-D-manno-heptose</text>
        <dbReference type="Rhea" id="RHEA:17577"/>
        <dbReference type="ChEBI" id="CHEBI:59967"/>
        <dbReference type="ChEBI" id="CHEBI:61506"/>
        <dbReference type="EC" id="5.1.3.20"/>
    </reaction>
</comment>
<feature type="binding site" evidence="4">
    <location>
        <position position="181"/>
    </location>
    <ligand>
        <name>substrate</name>
    </ligand>
</feature>
<feature type="binding site" evidence="4">
    <location>
        <begin position="10"/>
        <end position="11"/>
    </location>
    <ligand>
        <name>NADP(+)</name>
        <dbReference type="ChEBI" id="CHEBI:58349"/>
    </ligand>
</feature>
<dbReference type="EMBL" id="MFYX01000157">
    <property type="protein sequence ID" value="OGJ99906.1"/>
    <property type="molecule type" value="Genomic_DNA"/>
</dbReference>
<evidence type="ECO:0000313" key="6">
    <source>
        <dbReference type="EMBL" id="OGJ99906.1"/>
    </source>
</evidence>
<keyword evidence="3 4" id="KW-0119">Carbohydrate metabolism</keyword>
<dbReference type="GO" id="GO:0008712">
    <property type="term" value="F:ADP-glyceromanno-heptose 6-epimerase activity"/>
    <property type="evidence" value="ECO:0007669"/>
    <property type="project" value="UniProtKB-UniRule"/>
</dbReference>
<feature type="binding site" evidence="4">
    <location>
        <position position="170"/>
    </location>
    <ligand>
        <name>substrate</name>
    </ligand>
</feature>
<feature type="binding site" evidence="4">
    <location>
        <position position="92"/>
    </location>
    <ligand>
        <name>NADP(+)</name>
        <dbReference type="ChEBI" id="CHEBI:58349"/>
    </ligand>
</feature>
<comment type="function">
    <text evidence="4">Catalyzes the interconversion between ADP-D-glycero-beta-D-manno-heptose and ADP-L-glycero-beta-D-manno-heptose via an epimerization at carbon 6 of the heptose.</text>
</comment>
<dbReference type="PANTHER" id="PTHR43103">
    <property type="entry name" value="NUCLEOSIDE-DIPHOSPHATE-SUGAR EPIMERASE"/>
    <property type="match status" value="1"/>
</dbReference>
<feature type="binding site" evidence="4">
    <location>
        <position position="188"/>
    </location>
    <ligand>
        <name>substrate</name>
    </ligand>
</feature>
<dbReference type="SUPFAM" id="SSF51735">
    <property type="entry name" value="NAD(P)-binding Rossmann-fold domains"/>
    <property type="match status" value="1"/>
</dbReference>
<dbReference type="NCBIfam" id="TIGR02197">
    <property type="entry name" value="heptose_epim"/>
    <property type="match status" value="1"/>
</dbReference>
<dbReference type="PANTHER" id="PTHR43103:SF3">
    <property type="entry name" value="ADP-L-GLYCERO-D-MANNO-HEPTOSE-6-EPIMERASE"/>
    <property type="match status" value="1"/>
</dbReference>
<feature type="binding site" evidence="4">
    <location>
        <position position="179"/>
    </location>
    <ligand>
        <name>NADP(+)</name>
        <dbReference type="ChEBI" id="CHEBI:58349"/>
    </ligand>
</feature>
<feature type="binding site" evidence="4">
    <location>
        <begin position="75"/>
        <end position="79"/>
    </location>
    <ligand>
        <name>NADP(+)</name>
        <dbReference type="ChEBI" id="CHEBI:58349"/>
    </ligand>
</feature>
<feature type="binding site" evidence="4">
    <location>
        <begin position="202"/>
        <end position="205"/>
    </location>
    <ligand>
        <name>substrate</name>
    </ligand>
</feature>
<comment type="cofactor">
    <cofactor evidence="4">
        <name>NADP(+)</name>
        <dbReference type="ChEBI" id="CHEBI:58349"/>
    </cofactor>
    <text evidence="4">Binds 1 NADP(+) per subunit.</text>
</comment>
<evidence type="ECO:0000259" key="5">
    <source>
        <dbReference type="Pfam" id="PF01370"/>
    </source>
</evidence>
<feature type="binding site" evidence="4">
    <location>
        <position position="281"/>
    </location>
    <ligand>
        <name>substrate</name>
    </ligand>
</feature>
<feature type="binding site" evidence="4">
    <location>
        <position position="171"/>
    </location>
    <ligand>
        <name>NADP(+)</name>
        <dbReference type="ChEBI" id="CHEBI:58349"/>
    </ligand>
</feature>
<dbReference type="InterPro" id="IPR011912">
    <property type="entry name" value="Heptose_epim"/>
</dbReference>
<feature type="binding site" evidence="4">
    <location>
        <begin position="31"/>
        <end position="32"/>
    </location>
    <ligand>
        <name>NADP(+)</name>
        <dbReference type="ChEBI" id="CHEBI:58349"/>
    </ligand>
</feature>
<organism evidence="6 7">
    <name type="scientific">Candidatus Raymondbacteria bacterium RIFOXYD12_FULL_49_13</name>
    <dbReference type="NCBI Taxonomy" id="1817890"/>
    <lineage>
        <taxon>Bacteria</taxon>
        <taxon>Raymondiibacteriota</taxon>
    </lineage>
</organism>
<dbReference type="GO" id="GO:0097171">
    <property type="term" value="P:ADP-L-glycero-beta-D-manno-heptose biosynthetic process"/>
    <property type="evidence" value="ECO:0007669"/>
    <property type="project" value="UniProtKB-UniPathway"/>
</dbReference>
<evidence type="ECO:0000256" key="2">
    <source>
        <dbReference type="ARBA" id="ARBA00023235"/>
    </source>
</evidence>
<dbReference type="AlphaFoldDB" id="A0A1F7F033"/>
<dbReference type="Proteomes" id="UP000179243">
    <property type="component" value="Unassembled WGS sequence"/>
</dbReference>
<evidence type="ECO:0000256" key="1">
    <source>
        <dbReference type="ARBA" id="ARBA00022857"/>
    </source>
</evidence>
<dbReference type="InterPro" id="IPR036291">
    <property type="entry name" value="NAD(P)-bd_dom_sf"/>
</dbReference>
<dbReference type="EC" id="5.1.3.20" evidence="4"/>
<dbReference type="Pfam" id="PF01370">
    <property type="entry name" value="Epimerase"/>
    <property type="match status" value="1"/>
</dbReference>
<feature type="binding site" evidence="4">
    <location>
        <position position="147"/>
    </location>
    <ligand>
        <name>NADP(+)</name>
        <dbReference type="ChEBI" id="CHEBI:58349"/>
    </ligand>
</feature>
<dbReference type="CDD" id="cd05248">
    <property type="entry name" value="ADP_GME_SDR_e"/>
    <property type="match status" value="1"/>
</dbReference>
<dbReference type="GO" id="GO:0050661">
    <property type="term" value="F:NADP binding"/>
    <property type="evidence" value="ECO:0007669"/>
    <property type="project" value="InterPro"/>
</dbReference>
<evidence type="ECO:0000256" key="4">
    <source>
        <dbReference type="HAMAP-Rule" id="MF_01601"/>
    </source>
</evidence>
<comment type="pathway">
    <text evidence="4">Nucleotide-sugar biosynthesis; ADP-L-glycero-beta-D-manno-heptose biosynthesis; ADP-L-glycero-beta-D-manno-heptose from D-glycero-beta-D-manno-heptose 7-phosphate: step 4/4.</text>
</comment>
<dbReference type="Gene3D" id="3.40.50.720">
    <property type="entry name" value="NAD(P)-binding Rossmann-like Domain"/>
    <property type="match status" value="1"/>
</dbReference>
<comment type="caution">
    <text evidence="6">The sequence shown here is derived from an EMBL/GenBank/DDBJ whole genome shotgun (WGS) entry which is preliminary data.</text>
</comment>
<accession>A0A1F7F033</accession>
<dbReference type="UniPathway" id="UPA00356">
    <property type="reaction ID" value="UER00440"/>
</dbReference>
<proteinExistence type="inferred from homology"/>
<feature type="binding site" evidence="4">
    <location>
        <position position="216"/>
    </location>
    <ligand>
        <name>substrate</name>
    </ligand>
</feature>
<evidence type="ECO:0000313" key="7">
    <source>
        <dbReference type="Proteomes" id="UP000179243"/>
    </source>
</evidence>
<keyword evidence="2 4" id="KW-0413">Isomerase</keyword>
<feature type="active site" description="Proton acceptor" evidence="4">
    <location>
        <position position="143"/>
    </location>
</feature>
<feature type="active site" description="Proton acceptor" evidence="4">
    <location>
        <position position="179"/>
    </location>
</feature>
<dbReference type="InterPro" id="IPR001509">
    <property type="entry name" value="Epimerase_deHydtase"/>
</dbReference>
<keyword evidence="1 4" id="KW-0521">NADP</keyword>
<protein>
    <recommendedName>
        <fullName evidence="4">ADP-L-glycero-D-manno-heptose-6-epimerase</fullName>
        <ecNumber evidence="4">5.1.3.20</ecNumber>
    </recommendedName>
    <alternativeName>
        <fullName evidence="4">ADP-L-glycero-beta-D-manno-heptose-6-epimerase</fullName>
        <shortName evidence="4">ADP-glyceromanno-heptose 6-epimerase</shortName>
        <shortName evidence="4">ADP-hep 6-epimerase</shortName>
        <shortName evidence="4">AGME</shortName>
    </alternativeName>
</protein>